<evidence type="ECO:0000256" key="11">
    <source>
        <dbReference type="ARBA" id="ARBA00031350"/>
    </source>
</evidence>
<evidence type="ECO:0000256" key="8">
    <source>
        <dbReference type="ARBA" id="ARBA00022691"/>
    </source>
</evidence>
<dbReference type="SUPFAM" id="SSF53335">
    <property type="entry name" value="S-adenosyl-L-methionine-dependent methyltransferases"/>
    <property type="match status" value="1"/>
</dbReference>
<gene>
    <name evidence="13" type="ORF">DVA86_28020</name>
</gene>
<dbReference type="AlphaFoldDB" id="A0A345Y1E8"/>
<reference evidence="13 14" key="1">
    <citation type="submission" date="2018-07" db="EMBL/GenBank/DDBJ databases">
        <title>Draft genome of the type strain Streptomyces armeniacus ATCC 15676.</title>
        <authorList>
            <person name="Labana P."/>
            <person name="Gosse J.T."/>
            <person name="Boddy C.N."/>
        </authorList>
    </citation>
    <scope>NUCLEOTIDE SEQUENCE [LARGE SCALE GENOMIC DNA]</scope>
    <source>
        <strain evidence="13 14">ATCC 15676</strain>
    </source>
</reference>
<dbReference type="EMBL" id="CP031320">
    <property type="protein sequence ID" value="AXK37714.1"/>
    <property type="molecule type" value="Genomic_DNA"/>
</dbReference>
<dbReference type="PANTHER" id="PTHR11579:SF0">
    <property type="entry name" value="PROTEIN-L-ISOASPARTATE(D-ASPARTATE) O-METHYLTRANSFERASE"/>
    <property type="match status" value="1"/>
</dbReference>
<feature type="compositionally biased region" description="Polar residues" evidence="12">
    <location>
        <begin position="345"/>
        <end position="356"/>
    </location>
</feature>
<evidence type="ECO:0000256" key="5">
    <source>
        <dbReference type="ARBA" id="ARBA00022490"/>
    </source>
</evidence>
<evidence type="ECO:0000256" key="10">
    <source>
        <dbReference type="ARBA" id="ARBA00031323"/>
    </source>
</evidence>
<evidence type="ECO:0000256" key="3">
    <source>
        <dbReference type="ARBA" id="ARBA00011890"/>
    </source>
</evidence>
<dbReference type="Proteomes" id="UP000254425">
    <property type="component" value="Chromosome"/>
</dbReference>
<dbReference type="InterPro" id="IPR029063">
    <property type="entry name" value="SAM-dependent_MTases_sf"/>
</dbReference>
<dbReference type="GO" id="GO:0032259">
    <property type="term" value="P:methylation"/>
    <property type="evidence" value="ECO:0007669"/>
    <property type="project" value="UniProtKB-KW"/>
</dbReference>
<dbReference type="Pfam" id="PF01135">
    <property type="entry name" value="PCMT"/>
    <property type="match status" value="1"/>
</dbReference>
<proteinExistence type="inferred from homology"/>
<keyword evidence="14" id="KW-1185">Reference proteome</keyword>
<organism evidence="13 14">
    <name type="scientific">Streptomyces armeniacus</name>
    <dbReference type="NCBI Taxonomy" id="83291"/>
    <lineage>
        <taxon>Bacteria</taxon>
        <taxon>Bacillati</taxon>
        <taxon>Actinomycetota</taxon>
        <taxon>Actinomycetes</taxon>
        <taxon>Kitasatosporales</taxon>
        <taxon>Streptomycetaceae</taxon>
        <taxon>Streptomyces</taxon>
    </lineage>
</organism>
<evidence type="ECO:0000256" key="2">
    <source>
        <dbReference type="ARBA" id="ARBA00005369"/>
    </source>
</evidence>
<keyword evidence="5" id="KW-0963">Cytoplasm</keyword>
<evidence type="ECO:0000313" key="14">
    <source>
        <dbReference type="Proteomes" id="UP000254425"/>
    </source>
</evidence>
<dbReference type="GO" id="GO:0004719">
    <property type="term" value="F:protein-L-isoaspartate (D-aspartate) O-methyltransferase activity"/>
    <property type="evidence" value="ECO:0007669"/>
    <property type="project" value="UniProtKB-EC"/>
</dbReference>
<comment type="subcellular location">
    <subcellularLocation>
        <location evidence="1">Cytoplasm</location>
    </subcellularLocation>
</comment>
<evidence type="ECO:0000256" key="1">
    <source>
        <dbReference type="ARBA" id="ARBA00004496"/>
    </source>
</evidence>
<evidence type="ECO:0000256" key="4">
    <source>
        <dbReference type="ARBA" id="ARBA00013346"/>
    </source>
</evidence>
<dbReference type="Gene3D" id="3.40.50.150">
    <property type="entry name" value="Vaccinia Virus protein VP39"/>
    <property type="match status" value="1"/>
</dbReference>
<dbReference type="GO" id="GO:0005737">
    <property type="term" value="C:cytoplasm"/>
    <property type="evidence" value="ECO:0007669"/>
    <property type="project" value="UniProtKB-SubCell"/>
</dbReference>
<dbReference type="CDD" id="cd02440">
    <property type="entry name" value="AdoMet_MTases"/>
    <property type="match status" value="1"/>
</dbReference>
<evidence type="ECO:0000256" key="6">
    <source>
        <dbReference type="ARBA" id="ARBA00022603"/>
    </source>
</evidence>
<dbReference type="EC" id="2.1.1.77" evidence="3"/>
<evidence type="ECO:0000256" key="7">
    <source>
        <dbReference type="ARBA" id="ARBA00022679"/>
    </source>
</evidence>
<feature type="region of interest" description="Disordered" evidence="12">
    <location>
        <begin position="334"/>
        <end position="356"/>
    </location>
</feature>
<comment type="similarity">
    <text evidence="2">Belongs to the methyltransferase superfamily. L-isoaspartyl/D-aspartyl protein methyltransferase family.</text>
</comment>
<accession>A0A345Y1E8</accession>
<evidence type="ECO:0000256" key="9">
    <source>
        <dbReference type="ARBA" id="ARBA00030757"/>
    </source>
</evidence>
<evidence type="ECO:0000256" key="12">
    <source>
        <dbReference type="SAM" id="MobiDB-lite"/>
    </source>
</evidence>
<evidence type="ECO:0000313" key="13">
    <source>
        <dbReference type="EMBL" id="AXK37714.1"/>
    </source>
</evidence>
<dbReference type="PANTHER" id="PTHR11579">
    <property type="entry name" value="PROTEIN-L-ISOASPARTATE O-METHYLTRANSFERASE"/>
    <property type="match status" value="1"/>
</dbReference>
<dbReference type="KEGG" id="sarm:DVA86_28020"/>
<keyword evidence="6 13" id="KW-0489">Methyltransferase</keyword>
<keyword evidence="7 13" id="KW-0808">Transferase</keyword>
<dbReference type="InterPro" id="IPR000682">
    <property type="entry name" value="PCMT"/>
</dbReference>
<keyword evidence="8" id="KW-0949">S-adenosyl-L-methionine</keyword>
<sequence>MNTGQSFAVRRSERPEVWEQYAAADVPLVTQWDDGQHVGPDPGRVPTSSASMPSVVMRMLNDLDAQHGQRVLEIGTGTGWNAALLAHQLGNWNVVSVEVDSGVANQARSAISRAGLGVEVVNADGADGHPPGCPYDRVIATCGLRSIPYAWLQQCRPGAVIVAPWGSRFSNQDALVRLVVADDGRSASGRFTGPVEFMKLRSQRQTYVDHSAYVTGSVAAGDQSATTVTEAEVLGEGRFPAVQFVLGLTVPHCTRMVADKRDGARPVWFYGLTDRSWACVLFRDGEREATVWQSGPRRLWDQAESALVWWAEGGRPGHDRFGLTTTARGQRAWLDDPDNSWVVPSAQSPTQRRPHQ</sequence>
<protein>
    <recommendedName>
        <fullName evidence="4">Protein-L-isoaspartate O-methyltransferase</fullName>
        <ecNumber evidence="3">2.1.1.77</ecNumber>
    </recommendedName>
    <alternativeName>
        <fullName evidence="11">L-isoaspartyl protein carboxyl methyltransferase</fullName>
    </alternativeName>
    <alternativeName>
        <fullName evidence="9">Protein L-isoaspartyl methyltransferase</fullName>
    </alternativeName>
    <alternativeName>
        <fullName evidence="10">Protein-beta-aspartate methyltransferase</fullName>
    </alternativeName>
</protein>
<name>A0A345Y1E8_9ACTN</name>